<evidence type="ECO:0000313" key="1">
    <source>
        <dbReference type="EMBL" id="BDG71978.1"/>
    </source>
</evidence>
<sequence>MTQKSLLHVPQNWPLCWNGGNNVRGACPSCGEFHLYIDRPDEGSPTIECKGCGLSGVAAVQRKFNALTKTKPTPQIEEAATS</sequence>
<keyword evidence="2" id="KW-1185">Reference proteome</keyword>
<dbReference type="EMBL" id="AP025637">
    <property type="protein sequence ID" value="BDG71978.1"/>
    <property type="molecule type" value="Genomic_DNA"/>
</dbReference>
<dbReference type="Proteomes" id="UP000831327">
    <property type="component" value="Chromosome"/>
</dbReference>
<gene>
    <name evidence="1" type="ORF">Rmf_19070</name>
</gene>
<reference evidence="1 2" key="1">
    <citation type="journal article" date="2016" name="Microbes Environ.">
        <title>Phylogenetically diverse aerobic anoxygenic phototrophic bacteria isolated from epilithic biofilms in Tama river, Japan.</title>
        <authorList>
            <person name="Hirose S."/>
            <person name="Matsuura K."/>
            <person name="Haruta S."/>
        </authorList>
    </citation>
    <scope>NUCLEOTIDE SEQUENCE [LARGE SCALE GENOMIC DNA]</scope>
    <source>
        <strain evidence="1 2">S08</strain>
    </source>
</reference>
<organism evidence="1 2">
    <name type="scientific">Roseomonas fluvialis</name>
    <dbReference type="NCBI Taxonomy" id="1750527"/>
    <lineage>
        <taxon>Bacteria</taxon>
        <taxon>Pseudomonadati</taxon>
        <taxon>Pseudomonadota</taxon>
        <taxon>Alphaproteobacteria</taxon>
        <taxon>Acetobacterales</taxon>
        <taxon>Roseomonadaceae</taxon>
        <taxon>Roseomonas</taxon>
    </lineage>
</organism>
<name>A0ABN6P1W4_9PROT</name>
<evidence type="ECO:0000313" key="2">
    <source>
        <dbReference type="Proteomes" id="UP000831327"/>
    </source>
</evidence>
<dbReference type="RefSeq" id="WP_244459198.1">
    <property type="nucleotide sequence ID" value="NZ_AP025637.1"/>
</dbReference>
<protein>
    <submittedName>
        <fullName evidence="1">Uncharacterized protein</fullName>
    </submittedName>
</protein>
<proteinExistence type="predicted"/>
<accession>A0ABN6P1W4</accession>